<sequence>MSKRHEDDSADDVPSKKANLLEDVDELEKKLLVAEREMEELQAVISKNKARVEQESVFNCNQEMDEKGSADLELTNQLEVLKKSILKMKSQKNRLLNPVCLSSDLYADIFKKANREKMFPIQKLKDFLKFFLIGKEAERAIAQFMKQRTMITFYDDSFYWHSGGVDFELTYCNFSENLIKLIIPYVTKVFFICEIPAKFYRLFFETLSKNQEQKSFKISRLRHANDIVIEALKKLNDRNIPIKLSYPEKEVLLDLPDVHFDILKIGEWKNSLKDWDCSVNEWFHFLATNSLPCTFTKLHIPYFEFTGIHEWGEKVVVNVEELFFKWDFDASSDELDLESDNDDGSGDDEDHS</sequence>
<name>A0AC34QDX5_9BILA</name>
<dbReference type="Proteomes" id="UP000887576">
    <property type="component" value="Unplaced"/>
</dbReference>
<evidence type="ECO:0000313" key="1">
    <source>
        <dbReference type="Proteomes" id="UP000887576"/>
    </source>
</evidence>
<reference evidence="2" key="1">
    <citation type="submission" date="2022-11" db="UniProtKB">
        <authorList>
            <consortium name="WormBaseParasite"/>
        </authorList>
    </citation>
    <scope>IDENTIFICATION</scope>
</reference>
<accession>A0AC34QDX5</accession>
<dbReference type="WBParaSite" id="JU765_v2.g15636.t1">
    <property type="protein sequence ID" value="JU765_v2.g15636.t1"/>
    <property type="gene ID" value="JU765_v2.g15636"/>
</dbReference>
<evidence type="ECO:0000313" key="2">
    <source>
        <dbReference type="WBParaSite" id="JU765_v2.g15636.t1"/>
    </source>
</evidence>
<proteinExistence type="predicted"/>
<organism evidence="1 2">
    <name type="scientific">Panagrolaimus sp. JU765</name>
    <dbReference type="NCBI Taxonomy" id="591449"/>
    <lineage>
        <taxon>Eukaryota</taxon>
        <taxon>Metazoa</taxon>
        <taxon>Ecdysozoa</taxon>
        <taxon>Nematoda</taxon>
        <taxon>Chromadorea</taxon>
        <taxon>Rhabditida</taxon>
        <taxon>Tylenchina</taxon>
        <taxon>Panagrolaimomorpha</taxon>
        <taxon>Panagrolaimoidea</taxon>
        <taxon>Panagrolaimidae</taxon>
        <taxon>Panagrolaimus</taxon>
    </lineage>
</organism>
<protein>
    <submittedName>
        <fullName evidence="2">DUF38 domain-containing protein</fullName>
    </submittedName>
</protein>